<feature type="transmembrane region" description="Helical" evidence="8">
    <location>
        <begin position="289"/>
        <end position="308"/>
    </location>
</feature>
<evidence type="ECO:0000256" key="1">
    <source>
        <dbReference type="ARBA" id="ARBA00004651"/>
    </source>
</evidence>
<dbReference type="Gene3D" id="1.20.1250.20">
    <property type="entry name" value="MFS general substrate transporter like domains"/>
    <property type="match status" value="2"/>
</dbReference>
<feature type="transmembrane region" description="Helical" evidence="8">
    <location>
        <begin position="222"/>
        <end position="241"/>
    </location>
</feature>
<comment type="subcellular location">
    <subcellularLocation>
        <location evidence="1">Cell membrane</location>
        <topology evidence="1">Multi-pass membrane protein</topology>
    </subcellularLocation>
</comment>
<feature type="transmembrane region" description="Helical" evidence="8">
    <location>
        <begin position="137"/>
        <end position="160"/>
    </location>
</feature>
<evidence type="ECO:0000256" key="2">
    <source>
        <dbReference type="ARBA" id="ARBA00008335"/>
    </source>
</evidence>
<keyword evidence="3" id="KW-0813">Transport</keyword>
<dbReference type="PANTHER" id="PTHR43271:SF1">
    <property type="entry name" value="INNER MEMBRANE TRANSPORT PROTEIN YNFM"/>
    <property type="match status" value="1"/>
</dbReference>
<reference evidence="10 11" key="1">
    <citation type="submission" date="2020-07" db="EMBL/GenBank/DDBJ databases">
        <title>Sequencing the genomes of 1000 actinobacteria strains.</title>
        <authorList>
            <person name="Klenk H.-P."/>
        </authorList>
    </citation>
    <scope>NUCLEOTIDE SEQUENCE [LARGE SCALE GENOMIC DNA]</scope>
    <source>
        <strain evidence="10 11">DSM 102047</strain>
    </source>
</reference>
<organism evidence="10 11">
    <name type="scientific">Psychromicrobium silvestre</name>
    <dbReference type="NCBI Taxonomy" id="1645614"/>
    <lineage>
        <taxon>Bacteria</taxon>
        <taxon>Bacillati</taxon>
        <taxon>Actinomycetota</taxon>
        <taxon>Actinomycetes</taxon>
        <taxon>Micrococcales</taxon>
        <taxon>Micrococcaceae</taxon>
        <taxon>Psychromicrobium</taxon>
    </lineage>
</organism>
<accession>A0A7Y9LU62</accession>
<evidence type="ECO:0000313" key="11">
    <source>
        <dbReference type="Proteomes" id="UP000521748"/>
    </source>
</evidence>
<proteinExistence type="inferred from homology"/>
<protein>
    <submittedName>
        <fullName evidence="10">Putative MFS family arabinose efflux permease</fullName>
    </submittedName>
</protein>
<evidence type="ECO:0000256" key="8">
    <source>
        <dbReference type="SAM" id="Phobius"/>
    </source>
</evidence>
<feature type="transmembrane region" description="Helical" evidence="8">
    <location>
        <begin position="314"/>
        <end position="336"/>
    </location>
</feature>
<feature type="domain" description="Major facilitator superfamily (MFS) profile" evidence="9">
    <location>
        <begin position="18"/>
        <end position="399"/>
    </location>
</feature>
<dbReference type="GO" id="GO:0022857">
    <property type="term" value="F:transmembrane transporter activity"/>
    <property type="evidence" value="ECO:0007669"/>
    <property type="project" value="InterPro"/>
</dbReference>
<feature type="transmembrane region" description="Helical" evidence="8">
    <location>
        <begin position="253"/>
        <end position="277"/>
    </location>
</feature>
<evidence type="ECO:0000256" key="7">
    <source>
        <dbReference type="ARBA" id="ARBA00023136"/>
    </source>
</evidence>
<feature type="transmembrane region" description="Helical" evidence="8">
    <location>
        <begin position="348"/>
        <end position="368"/>
    </location>
</feature>
<comment type="caution">
    <text evidence="10">The sequence shown here is derived from an EMBL/GenBank/DDBJ whole genome shotgun (WGS) entry which is preliminary data.</text>
</comment>
<name>A0A7Y9LU62_9MICC</name>
<dbReference type="GO" id="GO:0005886">
    <property type="term" value="C:plasma membrane"/>
    <property type="evidence" value="ECO:0007669"/>
    <property type="project" value="UniProtKB-SubCell"/>
</dbReference>
<feature type="transmembrane region" description="Helical" evidence="8">
    <location>
        <begin position="82"/>
        <end position="103"/>
    </location>
</feature>
<feature type="transmembrane region" description="Helical" evidence="8">
    <location>
        <begin position="374"/>
        <end position="395"/>
    </location>
</feature>
<evidence type="ECO:0000313" key="10">
    <source>
        <dbReference type="EMBL" id="NYE95652.1"/>
    </source>
</evidence>
<keyword evidence="4" id="KW-1003">Cell membrane</keyword>
<dbReference type="InterPro" id="IPR011701">
    <property type="entry name" value="MFS"/>
</dbReference>
<dbReference type="AlphaFoldDB" id="A0A7Y9LU62"/>
<dbReference type="Proteomes" id="UP000521748">
    <property type="component" value="Unassembled WGS sequence"/>
</dbReference>
<dbReference type="InterPro" id="IPR036259">
    <property type="entry name" value="MFS_trans_sf"/>
</dbReference>
<keyword evidence="6 8" id="KW-1133">Transmembrane helix</keyword>
<feature type="transmembrane region" description="Helical" evidence="8">
    <location>
        <begin position="109"/>
        <end position="130"/>
    </location>
</feature>
<dbReference type="InterPro" id="IPR020846">
    <property type="entry name" value="MFS_dom"/>
</dbReference>
<dbReference type="Pfam" id="PF07690">
    <property type="entry name" value="MFS_1"/>
    <property type="match status" value="1"/>
</dbReference>
<evidence type="ECO:0000259" key="9">
    <source>
        <dbReference type="PROSITE" id="PS50850"/>
    </source>
</evidence>
<keyword evidence="11" id="KW-1185">Reference proteome</keyword>
<comment type="similarity">
    <text evidence="2">Belongs to the major facilitator superfamily.</text>
</comment>
<sequence length="404" mass="41742">MPEAWAGHLRGSKSYRRILIALACAGVATFAQLYSVQGVLPAMSADLHVSAADAALTVSAATIGLALAVIPWSAVADRIGRLRAMSIAVIAAVALGLLVPLMPNLPSLLSLRFLEGAALGGIPALALAYLSEEVHKLHAGIAAGTYIAGTTVGGLLGRVIAGPIGDLAGWRIGILTVSLLASVAAVWFILLAPGQRGFSPVRKNDGGPGLVARLAINLRNPALLALYAQGFLLMGGFVAIYNYLGFRLEAPPFVLPATITSLLFLAYLAGTVTSRVAGGLSTKLGRRRVLAGSTAVMILGVVLTMVPWLPVVLLGLLVLTGGYFAAHAMASSWTTVRASIGPAQAASLYNLFFYTGSSLIGWLGGFVFQALGWIGLALMVMALALLAMLTAWAALRSPGEAPLR</sequence>
<dbReference type="PANTHER" id="PTHR43271">
    <property type="entry name" value="BLL2771 PROTEIN"/>
    <property type="match status" value="1"/>
</dbReference>
<dbReference type="SUPFAM" id="SSF103473">
    <property type="entry name" value="MFS general substrate transporter"/>
    <property type="match status" value="1"/>
</dbReference>
<evidence type="ECO:0000256" key="6">
    <source>
        <dbReference type="ARBA" id="ARBA00022989"/>
    </source>
</evidence>
<dbReference type="PROSITE" id="PS50850">
    <property type="entry name" value="MFS"/>
    <property type="match status" value="1"/>
</dbReference>
<dbReference type="RefSeq" id="WP_343046299.1">
    <property type="nucleotide sequence ID" value="NZ_JACBYQ010000002.1"/>
</dbReference>
<feature type="transmembrane region" description="Helical" evidence="8">
    <location>
        <begin position="18"/>
        <end position="34"/>
    </location>
</feature>
<evidence type="ECO:0000256" key="5">
    <source>
        <dbReference type="ARBA" id="ARBA00022692"/>
    </source>
</evidence>
<keyword evidence="7 8" id="KW-0472">Membrane</keyword>
<gene>
    <name evidence="10" type="ORF">FHU41_001902</name>
</gene>
<dbReference type="CDD" id="cd17324">
    <property type="entry name" value="MFS_NepI_like"/>
    <property type="match status" value="1"/>
</dbReference>
<evidence type="ECO:0000256" key="4">
    <source>
        <dbReference type="ARBA" id="ARBA00022475"/>
    </source>
</evidence>
<evidence type="ECO:0000256" key="3">
    <source>
        <dbReference type="ARBA" id="ARBA00022448"/>
    </source>
</evidence>
<feature type="transmembrane region" description="Helical" evidence="8">
    <location>
        <begin position="54"/>
        <end position="75"/>
    </location>
</feature>
<keyword evidence="5 8" id="KW-0812">Transmembrane</keyword>
<dbReference type="EMBL" id="JACBYQ010000002">
    <property type="protein sequence ID" value="NYE95652.1"/>
    <property type="molecule type" value="Genomic_DNA"/>
</dbReference>
<feature type="transmembrane region" description="Helical" evidence="8">
    <location>
        <begin position="172"/>
        <end position="192"/>
    </location>
</feature>